<dbReference type="InterPro" id="IPR045584">
    <property type="entry name" value="Pilin-like"/>
</dbReference>
<evidence type="ECO:0000256" key="3">
    <source>
        <dbReference type="ARBA" id="ARBA00022692"/>
    </source>
</evidence>
<keyword evidence="3 6" id="KW-0812">Transmembrane</keyword>
<keyword evidence="2" id="KW-0488">Methylation</keyword>
<dbReference type="PANTHER" id="PTHR30093:SF44">
    <property type="entry name" value="TYPE II SECRETION SYSTEM CORE PROTEIN G"/>
    <property type="match status" value="1"/>
</dbReference>
<evidence type="ECO:0000256" key="4">
    <source>
        <dbReference type="ARBA" id="ARBA00022989"/>
    </source>
</evidence>
<dbReference type="PANTHER" id="PTHR30093">
    <property type="entry name" value="GENERAL SECRETION PATHWAY PROTEIN G"/>
    <property type="match status" value="1"/>
</dbReference>
<evidence type="ECO:0000256" key="6">
    <source>
        <dbReference type="SAM" id="Phobius"/>
    </source>
</evidence>
<evidence type="ECO:0000256" key="2">
    <source>
        <dbReference type="ARBA" id="ARBA00022481"/>
    </source>
</evidence>
<dbReference type="Gene3D" id="3.30.700.10">
    <property type="entry name" value="Glycoprotein, Type 4 Pilin"/>
    <property type="match status" value="1"/>
</dbReference>
<proteinExistence type="predicted"/>
<organism evidence="7 8">
    <name type="scientific">Luteimonas terrae</name>
    <dbReference type="NCBI Taxonomy" id="1530191"/>
    <lineage>
        <taxon>Bacteria</taxon>
        <taxon>Pseudomonadati</taxon>
        <taxon>Pseudomonadota</taxon>
        <taxon>Gammaproteobacteria</taxon>
        <taxon>Lysobacterales</taxon>
        <taxon>Lysobacteraceae</taxon>
        <taxon>Luteimonas</taxon>
    </lineage>
</organism>
<protein>
    <submittedName>
        <fullName evidence="7">Type IV pilus assembly protein PilE</fullName>
    </submittedName>
</protein>
<dbReference type="PROSITE" id="PS00409">
    <property type="entry name" value="PROKAR_NTER_METHYL"/>
    <property type="match status" value="1"/>
</dbReference>
<feature type="transmembrane region" description="Helical" evidence="6">
    <location>
        <begin position="20"/>
        <end position="45"/>
    </location>
</feature>
<comment type="caution">
    <text evidence="7">The sequence shown here is derived from an EMBL/GenBank/DDBJ whole genome shotgun (WGS) entry which is preliminary data.</text>
</comment>
<sequence length="138" mass="14851">MINRMDTGSTLLPRSTRGQAGFSLIELMVVVAIIGIIAAIAFPSYHEHVLKGRRAGGTACLMQAAQQMERFYTANLTYIGSPGNFTCDSSTAPHYVVSQSEVDIRSYTLQAVPQHSDTCGTLTINHQGAKTPTTAGCW</sequence>
<dbReference type="Proteomes" id="UP001256588">
    <property type="component" value="Unassembled WGS sequence"/>
</dbReference>
<dbReference type="Pfam" id="PF16732">
    <property type="entry name" value="ComP_DUS"/>
    <property type="match status" value="1"/>
</dbReference>
<keyword evidence="8" id="KW-1185">Reference proteome</keyword>
<dbReference type="NCBIfam" id="TIGR02532">
    <property type="entry name" value="IV_pilin_GFxxxE"/>
    <property type="match status" value="1"/>
</dbReference>
<keyword evidence="4 6" id="KW-1133">Transmembrane helix</keyword>
<gene>
    <name evidence="7" type="ORF">J2W68_000188</name>
</gene>
<comment type="subcellular location">
    <subcellularLocation>
        <location evidence="1">Membrane</location>
        <topology evidence="1">Single-pass membrane protein</topology>
    </subcellularLocation>
</comment>
<accession>A0ABU1XTS7</accession>
<evidence type="ECO:0000256" key="5">
    <source>
        <dbReference type="ARBA" id="ARBA00023136"/>
    </source>
</evidence>
<dbReference type="RefSeq" id="WP_310231756.1">
    <property type="nucleotide sequence ID" value="NZ_JAVDWO010000001.1"/>
</dbReference>
<name>A0ABU1XTS7_9GAMM</name>
<keyword evidence="5 6" id="KW-0472">Membrane</keyword>
<dbReference type="InterPro" id="IPR031982">
    <property type="entry name" value="PilE-like"/>
</dbReference>
<reference evidence="7 8" key="1">
    <citation type="submission" date="2023-07" db="EMBL/GenBank/DDBJ databases">
        <title>Sorghum-associated microbial communities from plants grown in Nebraska, USA.</title>
        <authorList>
            <person name="Schachtman D."/>
        </authorList>
    </citation>
    <scope>NUCLEOTIDE SEQUENCE [LARGE SCALE GENOMIC DNA]</scope>
    <source>
        <strain evidence="7 8">4099</strain>
    </source>
</reference>
<evidence type="ECO:0000256" key="1">
    <source>
        <dbReference type="ARBA" id="ARBA00004167"/>
    </source>
</evidence>
<dbReference type="EMBL" id="JAVDWO010000001">
    <property type="protein sequence ID" value="MDR7191486.1"/>
    <property type="molecule type" value="Genomic_DNA"/>
</dbReference>
<dbReference type="Pfam" id="PF07963">
    <property type="entry name" value="N_methyl"/>
    <property type="match status" value="1"/>
</dbReference>
<dbReference type="SUPFAM" id="SSF54523">
    <property type="entry name" value="Pili subunits"/>
    <property type="match status" value="1"/>
</dbReference>
<dbReference type="InterPro" id="IPR012902">
    <property type="entry name" value="N_methyl_site"/>
</dbReference>
<evidence type="ECO:0000313" key="8">
    <source>
        <dbReference type="Proteomes" id="UP001256588"/>
    </source>
</evidence>
<evidence type="ECO:0000313" key="7">
    <source>
        <dbReference type="EMBL" id="MDR7191486.1"/>
    </source>
</evidence>